<keyword evidence="1" id="KW-0812">Transmembrane</keyword>
<evidence type="ECO:0008006" key="4">
    <source>
        <dbReference type="Google" id="ProtNLM"/>
    </source>
</evidence>
<reference evidence="2 3" key="1">
    <citation type="journal article" date="2019" name="Int. J. Syst. Evol. Microbiol.">
        <title>The Global Catalogue of Microorganisms (GCM) 10K type strain sequencing project: providing services to taxonomists for standard genome sequencing and annotation.</title>
        <authorList>
            <consortium name="The Broad Institute Genomics Platform"/>
            <consortium name="The Broad Institute Genome Sequencing Center for Infectious Disease"/>
            <person name="Wu L."/>
            <person name="Ma J."/>
        </authorList>
    </citation>
    <scope>NUCLEOTIDE SEQUENCE [LARGE SCALE GENOMIC DNA]</scope>
    <source>
        <strain evidence="2 3">JCM 6921</strain>
    </source>
</reference>
<protein>
    <recommendedName>
        <fullName evidence="4">DUF3995 domain-containing protein</fullName>
    </recommendedName>
</protein>
<evidence type="ECO:0000256" key="1">
    <source>
        <dbReference type="SAM" id="Phobius"/>
    </source>
</evidence>
<feature type="transmembrane region" description="Helical" evidence="1">
    <location>
        <begin position="117"/>
        <end position="138"/>
    </location>
</feature>
<keyword evidence="3" id="KW-1185">Reference proteome</keyword>
<keyword evidence="1" id="KW-0472">Membrane</keyword>
<gene>
    <name evidence="2" type="ORF">GCM10010420_55460</name>
</gene>
<dbReference type="Proteomes" id="UP001500058">
    <property type="component" value="Unassembled WGS sequence"/>
</dbReference>
<feature type="transmembrane region" description="Helical" evidence="1">
    <location>
        <begin position="150"/>
        <end position="173"/>
    </location>
</feature>
<dbReference type="InterPro" id="IPR025058">
    <property type="entry name" value="DUF3995"/>
</dbReference>
<accession>A0ABN3J0W9</accession>
<keyword evidence="1" id="KW-1133">Transmembrane helix</keyword>
<name>A0ABN3J0W9_9ACTN</name>
<feature type="transmembrane region" description="Helical" evidence="1">
    <location>
        <begin position="39"/>
        <end position="62"/>
    </location>
</feature>
<proteinExistence type="predicted"/>
<evidence type="ECO:0000313" key="3">
    <source>
        <dbReference type="Proteomes" id="UP001500058"/>
    </source>
</evidence>
<sequence length="174" mass="18439">MWGFAFAVPSFYWAMGGLTGASSTLAPSLLEQARERDPGFIAVLWATGVLKVVGGLLGLGLVHRHVWGRGMNRLLQLMAWGAAVLLVWHGAEFIGHGLLVQTHAIDIDPDLQSVNRWYTYLWGPWFVAGGAALVLAARTHLSAVADRRDATIAGMVGGLGALALSVTILIAGIG</sequence>
<dbReference type="EMBL" id="BAAATJ010000041">
    <property type="protein sequence ID" value="GAA2417973.1"/>
    <property type="molecule type" value="Genomic_DNA"/>
</dbReference>
<organism evidence="2 3">
    <name type="scientific">Streptomyces glaucosporus</name>
    <dbReference type="NCBI Taxonomy" id="284044"/>
    <lineage>
        <taxon>Bacteria</taxon>
        <taxon>Bacillati</taxon>
        <taxon>Actinomycetota</taxon>
        <taxon>Actinomycetes</taxon>
        <taxon>Kitasatosporales</taxon>
        <taxon>Streptomycetaceae</taxon>
        <taxon>Streptomyces</taxon>
    </lineage>
</organism>
<feature type="transmembrane region" description="Helical" evidence="1">
    <location>
        <begin position="74"/>
        <end position="91"/>
    </location>
</feature>
<dbReference type="Pfam" id="PF13160">
    <property type="entry name" value="DUF3995"/>
    <property type="match status" value="1"/>
</dbReference>
<comment type="caution">
    <text evidence="2">The sequence shown here is derived from an EMBL/GenBank/DDBJ whole genome shotgun (WGS) entry which is preliminary data.</text>
</comment>
<evidence type="ECO:0000313" key="2">
    <source>
        <dbReference type="EMBL" id="GAA2417973.1"/>
    </source>
</evidence>